<feature type="binding site" evidence="5">
    <location>
        <position position="241"/>
    </location>
    <ligand>
        <name>S-methyl-5'-thioadenosine</name>
        <dbReference type="ChEBI" id="CHEBI:17509"/>
    </ligand>
</feature>
<feature type="binding site" evidence="5">
    <location>
        <position position="271"/>
    </location>
    <ligand>
        <name>spermidine</name>
        <dbReference type="ChEBI" id="CHEBI:57834"/>
    </ligand>
</feature>
<dbReference type="PANTHER" id="PTHR43317">
    <property type="entry name" value="THERMOSPERMINE SYNTHASE ACAULIS5"/>
    <property type="match status" value="1"/>
</dbReference>
<keyword evidence="2 5" id="KW-0808">Transferase</keyword>
<dbReference type="GO" id="GO:0004766">
    <property type="term" value="F:spermidine synthase activity"/>
    <property type="evidence" value="ECO:0007669"/>
    <property type="project" value="UniProtKB-EC"/>
</dbReference>
<evidence type="ECO:0000313" key="8">
    <source>
        <dbReference type="EMBL" id="MCD2425403.1"/>
    </source>
</evidence>
<dbReference type="SUPFAM" id="SSF103473">
    <property type="entry name" value="MFS general substrate transporter"/>
    <property type="match status" value="1"/>
</dbReference>
<dbReference type="Gene3D" id="3.40.50.150">
    <property type="entry name" value="Vaccinia Virus protein VP39"/>
    <property type="match status" value="1"/>
</dbReference>
<evidence type="ECO:0000256" key="6">
    <source>
        <dbReference type="PROSITE-ProRule" id="PRU00354"/>
    </source>
</evidence>
<dbReference type="PROSITE" id="PS51257">
    <property type="entry name" value="PROKAR_LIPOPROTEIN"/>
    <property type="match status" value="1"/>
</dbReference>
<dbReference type="PANTHER" id="PTHR43317:SF1">
    <property type="entry name" value="THERMOSPERMINE SYNTHASE ACAULIS5"/>
    <property type="match status" value="1"/>
</dbReference>
<keyword evidence="5" id="KW-1003">Cell membrane</keyword>
<dbReference type="InterPro" id="IPR029063">
    <property type="entry name" value="SAM-dependent_MTases_sf"/>
</dbReference>
<feature type="binding site" evidence="5">
    <location>
        <position position="295"/>
    </location>
    <ligand>
        <name>spermidine</name>
        <dbReference type="ChEBI" id="CHEBI:57834"/>
    </ligand>
</feature>
<dbReference type="SUPFAM" id="SSF53335">
    <property type="entry name" value="S-adenosyl-L-methionine-dependent methyltransferases"/>
    <property type="match status" value="1"/>
</dbReference>
<reference evidence="8 9" key="1">
    <citation type="submission" date="2021-11" db="EMBL/GenBank/DDBJ databases">
        <title>Genomic of Niabella pedocola.</title>
        <authorList>
            <person name="Wu T."/>
        </authorList>
    </citation>
    <scope>NUCLEOTIDE SEQUENCE [LARGE SCALE GENOMIC DNA]</scope>
    <source>
        <strain evidence="8 9">JCM 31011</strain>
    </source>
</reference>
<comment type="caution">
    <text evidence="8">The sequence shown here is derived from an EMBL/GenBank/DDBJ whole genome shotgun (WGS) entry which is preliminary data.</text>
</comment>
<feature type="binding site" evidence="5">
    <location>
        <position position="315"/>
    </location>
    <ligand>
        <name>S-methyl-5'-thioadenosine</name>
        <dbReference type="ChEBI" id="CHEBI:17509"/>
    </ligand>
</feature>
<evidence type="ECO:0000256" key="1">
    <source>
        <dbReference type="ARBA" id="ARBA00007867"/>
    </source>
</evidence>
<dbReference type="PROSITE" id="PS01330">
    <property type="entry name" value="PABS_1"/>
    <property type="match status" value="1"/>
</dbReference>
<comment type="catalytic activity">
    <reaction evidence="5">
        <text>S-adenosyl 3-(methylsulfanyl)propylamine + putrescine = S-methyl-5'-thioadenosine + spermidine + H(+)</text>
        <dbReference type="Rhea" id="RHEA:12721"/>
        <dbReference type="ChEBI" id="CHEBI:15378"/>
        <dbReference type="ChEBI" id="CHEBI:17509"/>
        <dbReference type="ChEBI" id="CHEBI:57443"/>
        <dbReference type="ChEBI" id="CHEBI:57834"/>
        <dbReference type="ChEBI" id="CHEBI:326268"/>
        <dbReference type="EC" id="2.5.1.16"/>
    </reaction>
</comment>
<comment type="subcellular location">
    <subcellularLocation>
        <location evidence="5">Cell membrane</location>
        <topology evidence="5">Multi-pass membrane protein</topology>
    </subcellularLocation>
</comment>
<evidence type="ECO:0000256" key="3">
    <source>
        <dbReference type="ARBA" id="ARBA00023066"/>
    </source>
</evidence>
<keyword evidence="5" id="KW-0472">Membrane</keyword>
<dbReference type="NCBIfam" id="NF002956">
    <property type="entry name" value="PRK03612.1"/>
    <property type="match status" value="1"/>
</dbReference>
<feature type="transmembrane region" description="Helical" evidence="5">
    <location>
        <begin position="198"/>
        <end position="216"/>
    </location>
</feature>
<dbReference type="InterPro" id="IPR001045">
    <property type="entry name" value="Spermi_synthase"/>
</dbReference>
<feature type="transmembrane region" description="Helical" evidence="5">
    <location>
        <begin position="12"/>
        <end position="38"/>
    </location>
</feature>
<comment type="pathway">
    <text evidence="5">Amine and polyamine biosynthesis; spermidine biosynthesis; spermidine from putrescine: step 1/1.</text>
</comment>
<dbReference type="RefSeq" id="WP_231007888.1">
    <property type="nucleotide sequence ID" value="NZ_JAJNEC010000007.1"/>
</dbReference>
<keyword evidence="5" id="KW-1133">Transmembrane helix</keyword>
<feature type="transmembrane region" description="Helical" evidence="5">
    <location>
        <begin position="44"/>
        <end position="62"/>
    </location>
</feature>
<sequence length="508" mass="57266">MRLPKSNNQLILLLAVFVIASCGLIYELVAGTLASYVLGDSVTQFSTIIGVYLFSMGIGSFLSKYLERHLLSWFIKIELLVGLIGGFSAVILFYVFPLAASFRIILYALVCITGILVGLEIPLLMRILQGKVAFKELVSRVFTFDYIGALLASLIFPLVFVPQLGLIKTALFFGMMNTLVGLYLSLRFRPELKNHRALTAASVSIILIQLIAFVYADRIMEQAETNGFADNIVYAKSTPYQRIVVTSNKRETRLFLNGNLQFSSADEYRYHEALVHPALSSVSNRSNVLILGGGDGMAAREILKYPDVTSITLVDLDPAMTRLFSTQERFSQLNDHSLQNKKLTVLNADAFTWLRKSEQNFDVVVIDFPDPSNYSIGKLYSNTFYTTLFNRLKAGGIAVIQSTSPYVAPNSFWCVDTTLRSSGFITKPYHNLVPSFGDWGYILAMKDSTKQWFSQLPPHLRFANRQSIEQMFYFPPDMHPTKKLTINKLNNQSLVTYFEDEWSHYLDS</sequence>
<keyword evidence="9" id="KW-1185">Reference proteome</keyword>
<keyword evidence="3 5" id="KW-0745">Spermidine biosynthesis</keyword>
<feature type="transmembrane region" description="Helical" evidence="5">
    <location>
        <begin position="74"/>
        <end position="96"/>
    </location>
</feature>
<feature type="active site" description="Proton acceptor" evidence="5 6">
    <location>
        <position position="367"/>
    </location>
</feature>
<evidence type="ECO:0000313" key="9">
    <source>
        <dbReference type="Proteomes" id="UP001199816"/>
    </source>
</evidence>
<evidence type="ECO:0000256" key="4">
    <source>
        <dbReference type="ARBA" id="ARBA00023115"/>
    </source>
</evidence>
<accession>A0ABS8PWE6</accession>
<organism evidence="8 9">
    <name type="scientific">Niabella pedocola</name>
    <dbReference type="NCBI Taxonomy" id="1752077"/>
    <lineage>
        <taxon>Bacteria</taxon>
        <taxon>Pseudomonadati</taxon>
        <taxon>Bacteroidota</taxon>
        <taxon>Chitinophagia</taxon>
        <taxon>Chitinophagales</taxon>
        <taxon>Chitinophagaceae</taxon>
        <taxon>Niabella</taxon>
    </lineage>
</organism>
<feature type="transmembrane region" description="Helical" evidence="5">
    <location>
        <begin position="137"/>
        <end position="160"/>
    </location>
</feature>
<evidence type="ECO:0000256" key="5">
    <source>
        <dbReference type="HAMAP-Rule" id="MF_00198"/>
    </source>
</evidence>
<comment type="caution">
    <text evidence="5">Lacks conserved residue(s) required for the propagation of feature annotation.</text>
</comment>
<protein>
    <recommendedName>
        <fullName evidence="5">Polyamine aminopropyltransferase</fullName>
    </recommendedName>
    <alternativeName>
        <fullName evidence="5">Putrescine aminopropyltransferase</fullName>
        <shortName evidence="5">PAPT</shortName>
    </alternativeName>
    <alternativeName>
        <fullName evidence="5">Spermidine synthase</fullName>
        <shortName evidence="5">SPDS</shortName>
        <shortName evidence="5">SPDSY</shortName>
        <ecNumber evidence="5">2.5.1.16</ecNumber>
    </alternativeName>
</protein>
<dbReference type="InterPro" id="IPR030373">
    <property type="entry name" value="PABS_CS"/>
</dbReference>
<dbReference type="HAMAP" id="MF_00198">
    <property type="entry name" value="Spermidine_synth"/>
    <property type="match status" value="1"/>
</dbReference>
<dbReference type="CDD" id="cd02440">
    <property type="entry name" value="AdoMet_MTases"/>
    <property type="match status" value="1"/>
</dbReference>
<dbReference type="InterPro" id="IPR036259">
    <property type="entry name" value="MFS_trans_sf"/>
</dbReference>
<dbReference type="PROSITE" id="PS51006">
    <property type="entry name" value="PABS_2"/>
    <property type="match status" value="1"/>
</dbReference>
<feature type="binding site" evidence="5">
    <location>
        <begin position="349"/>
        <end position="350"/>
    </location>
    <ligand>
        <name>S-methyl-5'-thioadenosine</name>
        <dbReference type="ChEBI" id="CHEBI:17509"/>
    </ligand>
</feature>
<evidence type="ECO:0000256" key="2">
    <source>
        <dbReference type="ARBA" id="ARBA00022679"/>
    </source>
</evidence>
<dbReference type="Pfam" id="PF01564">
    <property type="entry name" value="Spermine_synth"/>
    <property type="match status" value="1"/>
</dbReference>
<name>A0ABS8PWE6_9BACT</name>
<comment type="subunit">
    <text evidence="5">Homodimer or homotetramer.</text>
</comment>
<gene>
    <name evidence="5" type="primary">speE</name>
    <name evidence="8" type="ORF">LQ567_21645</name>
</gene>
<evidence type="ECO:0000259" key="7">
    <source>
        <dbReference type="PROSITE" id="PS51006"/>
    </source>
</evidence>
<comment type="similarity">
    <text evidence="1 5">Belongs to the spermidine/spermine synthase family.</text>
</comment>
<dbReference type="NCBIfam" id="NF037959">
    <property type="entry name" value="MFS_SpdSyn"/>
    <property type="match status" value="1"/>
</dbReference>
<dbReference type="EMBL" id="JAJNEC010000007">
    <property type="protein sequence ID" value="MCD2425403.1"/>
    <property type="molecule type" value="Genomic_DNA"/>
</dbReference>
<keyword evidence="5" id="KW-0812">Transmembrane</keyword>
<keyword evidence="4 5" id="KW-0620">Polyamine biosynthesis</keyword>
<dbReference type="Proteomes" id="UP001199816">
    <property type="component" value="Unassembled WGS sequence"/>
</dbReference>
<feature type="domain" description="PABS" evidence="7">
    <location>
        <begin position="213"/>
        <end position="446"/>
    </location>
</feature>
<dbReference type="InterPro" id="IPR030374">
    <property type="entry name" value="PABS"/>
</dbReference>
<dbReference type="EC" id="2.5.1.16" evidence="5"/>
<comment type="function">
    <text evidence="5">Catalyzes the irreversible transfer of a propylamine group from the amino donor S-adenosylmethioninamine (decarboxy-AdoMet) to putrescine (1,4-diaminobutane) to yield spermidine.</text>
</comment>
<feature type="transmembrane region" description="Helical" evidence="5">
    <location>
        <begin position="102"/>
        <end position="125"/>
    </location>
</feature>
<proteinExistence type="inferred from homology"/>
<feature type="transmembrane region" description="Helical" evidence="5">
    <location>
        <begin position="166"/>
        <end position="186"/>
    </location>
</feature>